<dbReference type="EC" id="2.3.2.27" evidence="4"/>
<evidence type="ECO:0000256" key="8">
    <source>
        <dbReference type="ARBA" id="ARBA00022771"/>
    </source>
</evidence>
<comment type="catalytic activity">
    <reaction evidence="1">
        <text>S-ubiquitinyl-[E2 ubiquitin-conjugating enzyme]-L-cysteine + [acceptor protein]-L-lysine = [E2 ubiquitin-conjugating enzyme]-L-cysteine + N(6)-ubiquitinyl-[acceptor protein]-L-lysine.</text>
        <dbReference type="EC" id="2.3.2.27"/>
    </reaction>
</comment>
<accession>A0AAD1ZKH1</accession>
<dbReference type="GO" id="GO:0061630">
    <property type="term" value="F:ubiquitin protein ligase activity"/>
    <property type="evidence" value="ECO:0007669"/>
    <property type="project" value="UniProtKB-EC"/>
</dbReference>
<reference evidence="18" key="1">
    <citation type="submission" date="2023-05" db="EMBL/GenBank/DDBJ databases">
        <authorList>
            <person name="Huff M."/>
        </authorList>
    </citation>
    <scope>NUCLEOTIDE SEQUENCE</scope>
</reference>
<dbReference type="AlphaFoldDB" id="A0AAD1ZKH1"/>
<evidence type="ECO:0000256" key="4">
    <source>
        <dbReference type="ARBA" id="ARBA00012483"/>
    </source>
</evidence>
<keyword evidence="6 16" id="KW-0812">Transmembrane</keyword>
<keyword evidence="7" id="KW-0479">Metal-binding</keyword>
<proteinExistence type="inferred from homology"/>
<evidence type="ECO:0000313" key="19">
    <source>
        <dbReference type="Proteomes" id="UP000834106"/>
    </source>
</evidence>
<dbReference type="PROSITE" id="PS50089">
    <property type="entry name" value="ZF_RING_2"/>
    <property type="match status" value="1"/>
</dbReference>
<comment type="subcellular location">
    <subcellularLocation>
        <location evidence="2">Membrane</location>
        <topology evidence="2">Single-pass membrane protein</topology>
    </subcellularLocation>
</comment>
<evidence type="ECO:0000256" key="12">
    <source>
        <dbReference type="ARBA" id="ARBA00023136"/>
    </source>
</evidence>
<dbReference type="GO" id="GO:0016020">
    <property type="term" value="C:membrane"/>
    <property type="evidence" value="ECO:0007669"/>
    <property type="project" value="UniProtKB-SubCell"/>
</dbReference>
<evidence type="ECO:0000259" key="17">
    <source>
        <dbReference type="PROSITE" id="PS50089"/>
    </source>
</evidence>
<dbReference type="Proteomes" id="UP000834106">
    <property type="component" value="Chromosome 11"/>
</dbReference>
<feature type="domain" description="RING-type" evidence="17">
    <location>
        <begin position="108"/>
        <end position="150"/>
    </location>
</feature>
<dbReference type="FunFam" id="3.30.40.10:FF:000187">
    <property type="entry name" value="E3 ubiquitin-protein ligase ATL6"/>
    <property type="match status" value="1"/>
</dbReference>
<evidence type="ECO:0000256" key="2">
    <source>
        <dbReference type="ARBA" id="ARBA00004167"/>
    </source>
</evidence>
<dbReference type="SMART" id="SM00184">
    <property type="entry name" value="RING"/>
    <property type="match status" value="1"/>
</dbReference>
<dbReference type="EMBL" id="OU503046">
    <property type="protein sequence ID" value="CAI9771452.1"/>
    <property type="molecule type" value="Genomic_DNA"/>
</dbReference>
<evidence type="ECO:0000256" key="1">
    <source>
        <dbReference type="ARBA" id="ARBA00000900"/>
    </source>
</evidence>
<evidence type="ECO:0000256" key="13">
    <source>
        <dbReference type="ARBA" id="ARBA00024209"/>
    </source>
</evidence>
<evidence type="ECO:0000256" key="6">
    <source>
        <dbReference type="ARBA" id="ARBA00022692"/>
    </source>
</evidence>
<keyword evidence="5" id="KW-0808">Transferase</keyword>
<keyword evidence="12 16" id="KW-0472">Membrane</keyword>
<evidence type="ECO:0000313" key="18">
    <source>
        <dbReference type="EMBL" id="CAI9771452.1"/>
    </source>
</evidence>
<evidence type="ECO:0000256" key="7">
    <source>
        <dbReference type="ARBA" id="ARBA00022723"/>
    </source>
</evidence>
<comment type="similarity">
    <text evidence="13">Belongs to the RING-type zinc finger family. ATL subfamily.</text>
</comment>
<keyword evidence="11 16" id="KW-1133">Transmembrane helix</keyword>
<evidence type="ECO:0000256" key="9">
    <source>
        <dbReference type="ARBA" id="ARBA00022786"/>
    </source>
</evidence>
<evidence type="ECO:0000256" key="15">
    <source>
        <dbReference type="SAM" id="MobiDB-lite"/>
    </source>
</evidence>
<comment type="pathway">
    <text evidence="3">Protein modification; protein ubiquitination.</text>
</comment>
<dbReference type="SUPFAM" id="SSF57850">
    <property type="entry name" value="RING/U-box"/>
    <property type="match status" value="1"/>
</dbReference>
<keyword evidence="19" id="KW-1185">Reference proteome</keyword>
<keyword evidence="9" id="KW-0833">Ubl conjugation pathway</keyword>
<feature type="transmembrane region" description="Helical" evidence="16">
    <location>
        <begin position="35"/>
        <end position="56"/>
    </location>
</feature>
<protein>
    <recommendedName>
        <fullName evidence="4">RING-type E3 ubiquitin transferase</fullName>
        <ecNumber evidence="4">2.3.2.27</ecNumber>
    </recommendedName>
</protein>
<organism evidence="18 19">
    <name type="scientific">Fraxinus pennsylvanica</name>
    <dbReference type="NCBI Taxonomy" id="56036"/>
    <lineage>
        <taxon>Eukaryota</taxon>
        <taxon>Viridiplantae</taxon>
        <taxon>Streptophyta</taxon>
        <taxon>Embryophyta</taxon>
        <taxon>Tracheophyta</taxon>
        <taxon>Spermatophyta</taxon>
        <taxon>Magnoliopsida</taxon>
        <taxon>eudicotyledons</taxon>
        <taxon>Gunneridae</taxon>
        <taxon>Pentapetalae</taxon>
        <taxon>asterids</taxon>
        <taxon>lamiids</taxon>
        <taxon>Lamiales</taxon>
        <taxon>Oleaceae</taxon>
        <taxon>Oleeae</taxon>
        <taxon>Fraxinus</taxon>
    </lineage>
</organism>
<evidence type="ECO:0000256" key="5">
    <source>
        <dbReference type="ARBA" id="ARBA00022679"/>
    </source>
</evidence>
<evidence type="ECO:0000256" key="16">
    <source>
        <dbReference type="SAM" id="Phobius"/>
    </source>
</evidence>
<evidence type="ECO:0000256" key="11">
    <source>
        <dbReference type="ARBA" id="ARBA00022989"/>
    </source>
</evidence>
<name>A0AAD1ZKH1_9LAMI</name>
<dbReference type="Pfam" id="PF13639">
    <property type="entry name" value="zf-RING_2"/>
    <property type="match status" value="1"/>
</dbReference>
<evidence type="ECO:0000256" key="14">
    <source>
        <dbReference type="PROSITE-ProRule" id="PRU00175"/>
    </source>
</evidence>
<feature type="compositionally biased region" description="Polar residues" evidence="15">
    <location>
        <begin position="14"/>
        <end position="29"/>
    </location>
</feature>
<feature type="region of interest" description="Disordered" evidence="15">
    <location>
        <begin position="1"/>
        <end position="29"/>
    </location>
</feature>
<dbReference type="InterPro" id="IPR013083">
    <property type="entry name" value="Znf_RING/FYVE/PHD"/>
</dbReference>
<dbReference type="PANTHER" id="PTHR45798:SF97">
    <property type="entry name" value="ALCOHOL-SENSITIVE RING FINGER PROTEIN 1"/>
    <property type="match status" value="1"/>
</dbReference>
<dbReference type="InterPro" id="IPR052788">
    <property type="entry name" value="RING-type_E3_ligase_ATL"/>
</dbReference>
<gene>
    <name evidence="18" type="ORF">FPE_LOCUS18882</name>
</gene>
<dbReference type="CDD" id="cd16461">
    <property type="entry name" value="RING-H2_EL5-like"/>
    <property type="match status" value="1"/>
</dbReference>
<sequence>MPLRSRFLGGVNASLPQAQPSKESPTPTESLKSDYIIILAVLLCAIICVLGLSIVVRCDWIRRITGGAVSALPNASTPANKGLKKKALKSLPKLIYGEDERAEKLSDCAICLAEFAAGEEVRVLPKCGHCFHVECVDTWLGSHSSCPSCRQNLAVSRCQKCGNLPAATSSSSSYAATNFGAQPLPASRPIDRFTSIFP</sequence>
<keyword evidence="8 14" id="KW-0863">Zinc-finger</keyword>
<keyword evidence="10" id="KW-0862">Zinc</keyword>
<dbReference type="Gene3D" id="3.30.40.10">
    <property type="entry name" value="Zinc/RING finger domain, C3HC4 (zinc finger)"/>
    <property type="match status" value="1"/>
</dbReference>
<dbReference type="GO" id="GO:0008270">
    <property type="term" value="F:zinc ion binding"/>
    <property type="evidence" value="ECO:0007669"/>
    <property type="project" value="UniProtKB-KW"/>
</dbReference>
<dbReference type="InterPro" id="IPR001841">
    <property type="entry name" value="Znf_RING"/>
</dbReference>
<evidence type="ECO:0000256" key="3">
    <source>
        <dbReference type="ARBA" id="ARBA00004906"/>
    </source>
</evidence>
<dbReference type="PANTHER" id="PTHR45798">
    <property type="entry name" value="RING-H2 FINGER PROTEIN ATL61-RELATED-RELATED"/>
    <property type="match status" value="1"/>
</dbReference>
<evidence type="ECO:0000256" key="10">
    <source>
        <dbReference type="ARBA" id="ARBA00022833"/>
    </source>
</evidence>